<evidence type="ECO:0000256" key="1">
    <source>
        <dbReference type="SAM" id="Coils"/>
    </source>
</evidence>
<dbReference type="Proteomes" id="UP000273643">
    <property type="component" value="Unassembled WGS sequence"/>
</dbReference>
<sequence>MPLDKPLNLDFDSSGSPSNGLPDQHSPSPKSGDLATQIEELKKELQAKNRILDAKNQEISELKIKNRQLNDTNNDIQARQKILEEELGKAEAQIELIQELLLEDESSEASKKEESGKHE</sequence>
<dbReference type="EMBL" id="RJUK01000001">
    <property type="protein sequence ID" value="ROQ20038.1"/>
    <property type="molecule type" value="Genomic_DNA"/>
</dbReference>
<proteinExistence type="predicted"/>
<dbReference type="RefSeq" id="WP_123637286.1">
    <property type="nucleotide sequence ID" value="NZ_RJUK01000001.1"/>
</dbReference>
<evidence type="ECO:0000313" key="4">
    <source>
        <dbReference type="Proteomes" id="UP000273643"/>
    </source>
</evidence>
<accession>A0A3N1NXL6</accession>
<comment type="caution">
    <text evidence="3">The sequence shown here is derived from an EMBL/GenBank/DDBJ whole genome shotgun (WGS) entry which is preliminary data.</text>
</comment>
<feature type="region of interest" description="Disordered" evidence="2">
    <location>
        <begin position="1"/>
        <end position="33"/>
    </location>
</feature>
<feature type="coiled-coil region" evidence="1">
    <location>
        <begin position="35"/>
        <end position="100"/>
    </location>
</feature>
<evidence type="ECO:0000256" key="2">
    <source>
        <dbReference type="SAM" id="MobiDB-lite"/>
    </source>
</evidence>
<evidence type="ECO:0000313" key="3">
    <source>
        <dbReference type="EMBL" id="ROQ20038.1"/>
    </source>
</evidence>
<feature type="compositionally biased region" description="Polar residues" evidence="2">
    <location>
        <begin position="11"/>
        <end position="29"/>
    </location>
</feature>
<gene>
    <name evidence="3" type="ORF">EDC38_0631</name>
</gene>
<keyword evidence="4" id="KW-1185">Reference proteome</keyword>
<organism evidence="3 4">
    <name type="scientific">Marinimicrobium koreense</name>
    <dbReference type="NCBI Taxonomy" id="306545"/>
    <lineage>
        <taxon>Bacteria</taxon>
        <taxon>Pseudomonadati</taxon>
        <taxon>Pseudomonadota</taxon>
        <taxon>Gammaproteobacteria</taxon>
        <taxon>Cellvibrionales</taxon>
        <taxon>Cellvibrionaceae</taxon>
        <taxon>Marinimicrobium</taxon>
    </lineage>
</organism>
<name>A0A3N1NXL6_9GAMM</name>
<keyword evidence="1" id="KW-0175">Coiled coil</keyword>
<reference evidence="3 4" key="1">
    <citation type="submission" date="2018-11" db="EMBL/GenBank/DDBJ databases">
        <title>Genomic Encyclopedia of Type Strains, Phase IV (KMG-IV): sequencing the most valuable type-strain genomes for metagenomic binning, comparative biology and taxonomic classification.</title>
        <authorList>
            <person name="Goeker M."/>
        </authorList>
    </citation>
    <scope>NUCLEOTIDE SEQUENCE [LARGE SCALE GENOMIC DNA]</scope>
    <source>
        <strain evidence="3 4">DSM 16974</strain>
    </source>
</reference>
<protein>
    <submittedName>
        <fullName evidence="3">Uncharacterized protein</fullName>
    </submittedName>
</protein>
<dbReference type="AlphaFoldDB" id="A0A3N1NXL6"/>